<gene>
    <name evidence="1" type="ORF">LCGC14_0955650</name>
</gene>
<evidence type="ECO:0000313" key="1">
    <source>
        <dbReference type="EMBL" id="KKN18456.1"/>
    </source>
</evidence>
<organism evidence="1">
    <name type="scientific">marine sediment metagenome</name>
    <dbReference type="NCBI Taxonomy" id="412755"/>
    <lineage>
        <taxon>unclassified sequences</taxon>
        <taxon>metagenomes</taxon>
        <taxon>ecological metagenomes</taxon>
    </lineage>
</organism>
<name>A0A0F9QZA6_9ZZZZ</name>
<accession>A0A0F9QZA6</accession>
<dbReference type="EMBL" id="LAZR01003425">
    <property type="protein sequence ID" value="KKN18456.1"/>
    <property type="molecule type" value="Genomic_DNA"/>
</dbReference>
<reference evidence="1" key="1">
    <citation type="journal article" date="2015" name="Nature">
        <title>Complex archaea that bridge the gap between prokaryotes and eukaryotes.</title>
        <authorList>
            <person name="Spang A."/>
            <person name="Saw J.H."/>
            <person name="Jorgensen S.L."/>
            <person name="Zaremba-Niedzwiedzka K."/>
            <person name="Martijn J."/>
            <person name="Lind A.E."/>
            <person name="van Eijk R."/>
            <person name="Schleper C."/>
            <person name="Guy L."/>
            <person name="Ettema T.J."/>
        </authorList>
    </citation>
    <scope>NUCLEOTIDE SEQUENCE</scope>
</reference>
<dbReference type="AlphaFoldDB" id="A0A0F9QZA6"/>
<proteinExistence type="predicted"/>
<sequence>MNYYEEPRAYKWEIARGKKRTTLRPTYDCFNAMSKDEVVSCKLGYKLGIKRRPALLLVLRGLACNMCQFCDDFSIEDFEYDCRSRK</sequence>
<comment type="caution">
    <text evidence="1">The sequence shown here is derived from an EMBL/GenBank/DDBJ whole genome shotgun (WGS) entry which is preliminary data.</text>
</comment>
<protein>
    <submittedName>
        <fullName evidence="1">Uncharacterized protein</fullName>
    </submittedName>
</protein>